<evidence type="ECO:0000313" key="3">
    <source>
        <dbReference type="Proteomes" id="UP000529637"/>
    </source>
</evidence>
<keyword evidence="3" id="KW-1185">Reference proteome</keyword>
<sequence>MFHLFRIAVIFLLLTGLSVQGAWAAAFQCAQGQELQQVVQKEPPADHAAMLLEHDGGAQFDAQDCEKFWTSACTAMALLPAQPSVAAVHGAFGLVPPSASVPVLFFTDGPDRPPRLHSS</sequence>
<reference evidence="2 3" key="1">
    <citation type="submission" date="2020-06" db="EMBL/GenBank/DDBJ databases">
        <title>Schlegella sp. ID0723 isolated from air conditioner.</title>
        <authorList>
            <person name="Kim D.Y."/>
            <person name="Kim D.-U."/>
        </authorList>
    </citation>
    <scope>NUCLEOTIDE SEQUENCE [LARGE SCALE GENOMIC DNA]</scope>
    <source>
        <strain evidence="2 3">ID0723</strain>
    </source>
</reference>
<accession>A0A7Y6TYN4</accession>
<feature type="signal peptide" evidence="1">
    <location>
        <begin position="1"/>
        <end position="24"/>
    </location>
</feature>
<evidence type="ECO:0000256" key="1">
    <source>
        <dbReference type="SAM" id="SignalP"/>
    </source>
</evidence>
<name>A0A7Y6TYN4_9BURK</name>
<evidence type="ECO:0000313" key="2">
    <source>
        <dbReference type="EMBL" id="NUZ08433.1"/>
    </source>
</evidence>
<dbReference type="Proteomes" id="UP000529637">
    <property type="component" value="Unassembled WGS sequence"/>
</dbReference>
<dbReference type="RefSeq" id="WP_176071271.1">
    <property type="nucleotide sequence ID" value="NZ_JABWMJ010000013.1"/>
</dbReference>
<comment type="caution">
    <text evidence="2">The sequence shown here is derived from an EMBL/GenBank/DDBJ whole genome shotgun (WGS) entry which is preliminary data.</text>
</comment>
<dbReference type="EMBL" id="JABWMJ010000013">
    <property type="protein sequence ID" value="NUZ08433.1"/>
    <property type="molecule type" value="Genomic_DNA"/>
</dbReference>
<proteinExistence type="predicted"/>
<feature type="chain" id="PRO_5030915617" evidence="1">
    <location>
        <begin position="25"/>
        <end position="119"/>
    </location>
</feature>
<gene>
    <name evidence="2" type="ORF">HQN59_22025</name>
</gene>
<keyword evidence="1" id="KW-0732">Signal</keyword>
<dbReference type="AlphaFoldDB" id="A0A7Y6TYN4"/>
<protein>
    <submittedName>
        <fullName evidence="2">Uncharacterized protein</fullName>
    </submittedName>
</protein>
<organism evidence="2 3">
    <name type="scientific">Piscinibacter koreensis</name>
    <dbReference type="NCBI Taxonomy" id="2742824"/>
    <lineage>
        <taxon>Bacteria</taxon>
        <taxon>Pseudomonadati</taxon>
        <taxon>Pseudomonadota</taxon>
        <taxon>Betaproteobacteria</taxon>
        <taxon>Burkholderiales</taxon>
        <taxon>Sphaerotilaceae</taxon>
        <taxon>Piscinibacter</taxon>
    </lineage>
</organism>